<dbReference type="InterPro" id="IPR008792">
    <property type="entry name" value="PQQD"/>
</dbReference>
<accession>A0ABU8U7K1</accession>
<proteinExistence type="predicted"/>
<gene>
    <name evidence="1" type="ORF">WKI68_25805</name>
</gene>
<organism evidence="1 2">
    <name type="scientific">Streptomyces caledonius</name>
    <dbReference type="NCBI Taxonomy" id="3134107"/>
    <lineage>
        <taxon>Bacteria</taxon>
        <taxon>Bacillati</taxon>
        <taxon>Actinomycetota</taxon>
        <taxon>Actinomycetes</taxon>
        <taxon>Kitasatosporales</taxon>
        <taxon>Streptomycetaceae</taxon>
        <taxon>Streptomyces</taxon>
    </lineage>
</organism>
<dbReference type="Proteomes" id="UP001382904">
    <property type="component" value="Unassembled WGS sequence"/>
</dbReference>
<dbReference type="Pfam" id="PF05402">
    <property type="entry name" value="PqqD"/>
    <property type="match status" value="1"/>
</dbReference>
<keyword evidence="2" id="KW-1185">Reference proteome</keyword>
<evidence type="ECO:0000313" key="2">
    <source>
        <dbReference type="Proteomes" id="UP001382904"/>
    </source>
</evidence>
<dbReference type="InterPro" id="IPR041881">
    <property type="entry name" value="PqqD_sf"/>
</dbReference>
<evidence type="ECO:0000313" key="1">
    <source>
        <dbReference type="EMBL" id="MEJ8643859.1"/>
    </source>
</evidence>
<comment type="caution">
    <text evidence="1">The sequence shown here is derived from an EMBL/GenBank/DDBJ whole genome shotgun (WGS) entry which is preliminary data.</text>
</comment>
<reference evidence="1 2" key="1">
    <citation type="submission" date="2024-03" db="EMBL/GenBank/DDBJ databases">
        <title>Novel Streptomyces species of biotechnological and ecological value are a feature of Machair soil.</title>
        <authorList>
            <person name="Prole J.R."/>
            <person name="Goodfellow M."/>
            <person name="Allenby N."/>
            <person name="Ward A.C."/>
        </authorList>
    </citation>
    <scope>NUCLEOTIDE SEQUENCE [LARGE SCALE GENOMIC DNA]</scope>
    <source>
        <strain evidence="1 2">MS1.HAVA.3</strain>
    </source>
</reference>
<name>A0ABU8U7K1_9ACTN</name>
<dbReference type="EMBL" id="JBBKAM010000002">
    <property type="protein sequence ID" value="MEJ8643859.1"/>
    <property type="molecule type" value="Genomic_DNA"/>
</dbReference>
<sequence>MAPEDNAAPVVVGPASVASLPLNVKIRNHRGTTVVGGYQHFFELTDSAAHIWRQIDGIRTVGDIATLIALEYDIDRESVVEDIIELFSELASHDVVKISESSSRLQ</sequence>
<protein>
    <submittedName>
        <fullName evidence="1">PqqD family protein</fullName>
    </submittedName>
</protein>
<dbReference type="Gene3D" id="1.10.10.1150">
    <property type="entry name" value="Coenzyme PQQ synthesis protein D (PqqD)"/>
    <property type="match status" value="1"/>
</dbReference>